<accession>T1GRC7</accession>
<reference evidence="2" key="2">
    <citation type="submission" date="2015-06" db="UniProtKB">
        <authorList>
            <consortium name="EnsemblMetazoa"/>
        </authorList>
    </citation>
    <scope>IDENTIFICATION</scope>
</reference>
<dbReference type="Pfam" id="PF07686">
    <property type="entry name" value="V-set"/>
    <property type="match status" value="1"/>
</dbReference>
<dbReference type="AlphaFoldDB" id="T1GRC7"/>
<dbReference type="InterPro" id="IPR036179">
    <property type="entry name" value="Ig-like_dom_sf"/>
</dbReference>
<reference evidence="3" key="1">
    <citation type="submission" date="2013-02" db="EMBL/GenBank/DDBJ databases">
        <authorList>
            <person name="Hughes D."/>
        </authorList>
    </citation>
    <scope>NUCLEOTIDE SEQUENCE</scope>
    <source>
        <strain>Durham</strain>
        <strain evidence="3">NC isolate 2 -- Noor lab</strain>
    </source>
</reference>
<keyword evidence="3" id="KW-1185">Reference proteome</keyword>
<dbReference type="Proteomes" id="UP000015102">
    <property type="component" value="Unassembled WGS sequence"/>
</dbReference>
<feature type="domain" description="Ig-like" evidence="1">
    <location>
        <begin position="1"/>
        <end position="79"/>
    </location>
</feature>
<dbReference type="STRING" id="36166.T1GRC7"/>
<dbReference type="InterPro" id="IPR007110">
    <property type="entry name" value="Ig-like_dom"/>
</dbReference>
<dbReference type="InterPro" id="IPR013783">
    <property type="entry name" value="Ig-like_fold"/>
</dbReference>
<sequence>MNRFFLTIHLSWNFDRRDLSTDTGSHWADDSLGRRAYFHVAARPAALTIKNTTAEDNGVYRCRVDFQKSPTRNSKVELRVISLWFIVSNI</sequence>
<dbReference type="Gene3D" id="2.60.40.10">
    <property type="entry name" value="Immunoglobulins"/>
    <property type="match status" value="1"/>
</dbReference>
<protein>
    <recommendedName>
        <fullName evidence="1">Ig-like domain-containing protein</fullName>
    </recommendedName>
</protein>
<proteinExistence type="predicted"/>
<dbReference type="EMBL" id="CAQQ02394654">
    <property type="status" value="NOT_ANNOTATED_CDS"/>
    <property type="molecule type" value="Genomic_DNA"/>
</dbReference>
<dbReference type="PANTHER" id="PTHR23278:SF30">
    <property type="entry name" value="SIDESTEP VIII, ISOFORM B"/>
    <property type="match status" value="1"/>
</dbReference>
<evidence type="ECO:0000313" key="2">
    <source>
        <dbReference type="EnsemblMetazoa" id="MESCA006207-PA"/>
    </source>
</evidence>
<dbReference type="SUPFAM" id="SSF48726">
    <property type="entry name" value="Immunoglobulin"/>
    <property type="match status" value="1"/>
</dbReference>
<dbReference type="PROSITE" id="PS50835">
    <property type="entry name" value="IG_LIKE"/>
    <property type="match status" value="1"/>
</dbReference>
<evidence type="ECO:0000313" key="3">
    <source>
        <dbReference type="Proteomes" id="UP000015102"/>
    </source>
</evidence>
<dbReference type="EnsemblMetazoa" id="MESCA006207-RA">
    <property type="protein sequence ID" value="MESCA006207-PA"/>
    <property type="gene ID" value="MESCA006207"/>
</dbReference>
<name>T1GRC7_MEGSC</name>
<evidence type="ECO:0000259" key="1">
    <source>
        <dbReference type="PROSITE" id="PS50835"/>
    </source>
</evidence>
<organism evidence="2 3">
    <name type="scientific">Megaselia scalaris</name>
    <name type="common">Humpbacked fly</name>
    <name type="synonym">Phora scalaris</name>
    <dbReference type="NCBI Taxonomy" id="36166"/>
    <lineage>
        <taxon>Eukaryota</taxon>
        <taxon>Metazoa</taxon>
        <taxon>Ecdysozoa</taxon>
        <taxon>Arthropoda</taxon>
        <taxon>Hexapoda</taxon>
        <taxon>Insecta</taxon>
        <taxon>Pterygota</taxon>
        <taxon>Neoptera</taxon>
        <taxon>Endopterygota</taxon>
        <taxon>Diptera</taxon>
        <taxon>Brachycera</taxon>
        <taxon>Muscomorpha</taxon>
        <taxon>Platypezoidea</taxon>
        <taxon>Phoridae</taxon>
        <taxon>Megaseliini</taxon>
        <taxon>Megaselia</taxon>
    </lineage>
</organism>
<dbReference type="PANTHER" id="PTHR23278">
    <property type="entry name" value="SIDESTEP PROTEIN"/>
    <property type="match status" value="1"/>
</dbReference>
<dbReference type="OMA" id="WFIVSNI"/>
<dbReference type="HOGENOM" id="CLU_2694994_0_0_1"/>
<dbReference type="InterPro" id="IPR013106">
    <property type="entry name" value="Ig_V-set"/>
</dbReference>